<evidence type="ECO:0000313" key="2">
    <source>
        <dbReference type="EMBL" id="SVC68209.1"/>
    </source>
</evidence>
<dbReference type="EMBL" id="UINC01104783">
    <property type="protein sequence ID" value="SVC68209.1"/>
    <property type="molecule type" value="Genomic_DNA"/>
</dbReference>
<feature type="non-terminal residue" evidence="2">
    <location>
        <position position="24"/>
    </location>
</feature>
<protein>
    <recommendedName>
        <fullName evidence="1">NAD-dependent epimerase/dehydratase domain-containing protein</fullName>
    </recommendedName>
</protein>
<dbReference type="InterPro" id="IPR001509">
    <property type="entry name" value="Epimerase_deHydtase"/>
</dbReference>
<dbReference type="InterPro" id="IPR036291">
    <property type="entry name" value="NAD(P)-bd_dom_sf"/>
</dbReference>
<dbReference type="AlphaFoldDB" id="A0A382P482"/>
<dbReference type="Pfam" id="PF01370">
    <property type="entry name" value="Epimerase"/>
    <property type="match status" value="1"/>
</dbReference>
<evidence type="ECO:0000259" key="1">
    <source>
        <dbReference type="Pfam" id="PF01370"/>
    </source>
</evidence>
<accession>A0A382P482</accession>
<dbReference type="Gene3D" id="3.40.50.720">
    <property type="entry name" value="NAD(P)-binding Rossmann-like Domain"/>
    <property type="match status" value="1"/>
</dbReference>
<dbReference type="SUPFAM" id="SSF51735">
    <property type="entry name" value="NAD(P)-binding Rossmann-fold domains"/>
    <property type="match status" value="1"/>
</dbReference>
<organism evidence="2">
    <name type="scientific">marine metagenome</name>
    <dbReference type="NCBI Taxonomy" id="408172"/>
    <lineage>
        <taxon>unclassified sequences</taxon>
        <taxon>metagenomes</taxon>
        <taxon>ecological metagenomes</taxon>
    </lineage>
</organism>
<proteinExistence type="predicted"/>
<gene>
    <name evidence="2" type="ORF">METZ01_LOCUS321063</name>
</gene>
<reference evidence="2" key="1">
    <citation type="submission" date="2018-05" db="EMBL/GenBank/DDBJ databases">
        <authorList>
            <person name="Lanie J.A."/>
            <person name="Ng W.-L."/>
            <person name="Kazmierczak K.M."/>
            <person name="Andrzejewski T.M."/>
            <person name="Davidsen T.M."/>
            <person name="Wayne K.J."/>
            <person name="Tettelin H."/>
            <person name="Glass J.I."/>
            <person name="Rusch D."/>
            <person name="Podicherti R."/>
            <person name="Tsui H.-C.T."/>
            <person name="Winkler M.E."/>
        </authorList>
    </citation>
    <scope>NUCLEOTIDE SEQUENCE</scope>
</reference>
<name>A0A382P482_9ZZZZ</name>
<sequence>MKLHPHKWLVTGAAGFIGSHLVET</sequence>
<feature type="domain" description="NAD-dependent epimerase/dehydratase" evidence="1">
    <location>
        <begin position="8"/>
        <end position="23"/>
    </location>
</feature>